<organism evidence="8 9">
    <name type="scientific">Catenuloplanes niger</name>
    <dbReference type="NCBI Taxonomy" id="587534"/>
    <lineage>
        <taxon>Bacteria</taxon>
        <taxon>Bacillati</taxon>
        <taxon>Actinomycetota</taxon>
        <taxon>Actinomycetes</taxon>
        <taxon>Micromonosporales</taxon>
        <taxon>Micromonosporaceae</taxon>
        <taxon>Catenuloplanes</taxon>
    </lineage>
</organism>
<evidence type="ECO:0000256" key="2">
    <source>
        <dbReference type="ARBA" id="ARBA00022475"/>
    </source>
</evidence>
<keyword evidence="5 6" id="KW-0472">Membrane</keyword>
<keyword evidence="4 6" id="KW-1133">Transmembrane helix</keyword>
<dbReference type="GO" id="GO:0005886">
    <property type="term" value="C:plasma membrane"/>
    <property type="evidence" value="ECO:0007669"/>
    <property type="project" value="UniProtKB-SubCell"/>
</dbReference>
<gene>
    <name evidence="8" type="ORF">J2S44_006740</name>
</gene>
<sequence length="203" mass="19816">MGAGHLRRKPGLGAIVLVATAAMAAAALGSGVLYAMIDEGLGRDPAFAGVLSSVQGGGAILGGLLTGRLLASRGDRRPGGTLPSGETLLAACGAVLVGAALLMRAVPWSPAVIAGSLTLGLGLPWTVVAAFTAVQRGTPGPRLGRVSATATSLIFATPAIATPAAAGLLPVAGYRPILLAAAVLALGAGVLSFTRAAPFRPRG</sequence>
<dbReference type="GO" id="GO:0022857">
    <property type="term" value="F:transmembrane transporter activity"/>
    <property type="evidence" value="ECO:0007669"/>
    <property type="project" value="InterPro"/>
</dbReference>
<name>A0AAE3ZZB6_9ACTN</name>
<evidence type="ECO:0000259" key="7">
    <source>
        <dbReference type="PROSITE" id="PS50850"/>
    </source>
</evidence>
<evidence type="ECO:0000256" key="6">
    <source>
        <dbReference type="SAM" id="Phobius"/>
    </source>
</evidence>
<feature type="transmembrane region" description="Helical" evidence="6">
    <location>
        <begin position="112"/>
        <end position="134"/>
    </location>
</feature>
<keyword evidence="9" id="KW-1185">Reference proteome</keyword>
<evidence type="ECO:0000313" key="9">
    <source>
        <dbReference type="Proteomes" id="UP001183629"/>
    </source>
</evidence>
<evidence type="ECO:0000256" key="3">
    <source>
        <dbReference type="ARBA" id="ARBA00022692"/>
    </source>
</evidence>
<dbReference type="Proteomes" id="UP001183629">
    <property type="component" value="Unassembled WGS sequence"/>
</dbReference>
<feature type="transmembrane region" description="Helical" evidence="6">
    <location>
        <begin position="12"/>
        <end position="34"/>
    </location>
</feature>
<dbReference type="SUPFAM" id="SSF103473">
    <property type="entry name" value="MFS general substrate transporter"/>
    <property type="match status" value="1"/>
</dbReference>
<dbReference type="RefSeq" id="WP_310422273.1">
    <property type="nucleotide sequence ID" value="NZ_JAVDYC010000001.1"/>
</dbReference>
<accession>A0AAE3ZZB6</accession>
<protein>
    <submittedName>
        <fullName evidence="8">MFS family permease</fullName>
    </submittedName>
</protein>
<proteinExistence type="predicted"/>
<feature type="domain" description="Major facilitator superfamily (MFS) profile" evidence="7">
    <location>
        <begin position="1"/>
        <end position="203"/>
    </location>
</feature>
<dbReference type="PANTHER" id="PTHR23513">
    <property type="entry name" value="INTEGRAL MEMBRANE EFFLUX PROTEIN-RELATED"/>
    <property type="match status" value="1"/>
</dbReference>
<evidence type="ECO:0000256" key="5">
    <source>
        <dbReference type="ARBA" id="ARBA00023136"/>
    </source>
</evidence>
<evidence type="ECO:0000256" key="4">
    <source>
        <dbReference type="ARBA" id="ARBA00022989"/>
    </source>
</evidence>
<comment type="subcellular location">
    <subcellularLocation>
        <location evidence="1">Cell membrane</location>
        <topology evidence="1">Multi-pass membrane protein</topology>
    </subcellularLocation>
</comment>
<dbReference type="Gene3D" id="1.20.1250.20">
    <property type="entry name" value="MFS general substrate transporter like domains"/>
    <property type="match status" value="1"/>
</dbReference>
<feature type="transmembrane region" description="Helical" evidence="6">
    <location>
        <begin position="87"/>
        <end position="106"/>
    </location>
</feature>
<dbReference type="PROSITE" id="PS50850">
    <property type="entry name" value="MFS"/>
    <property type="match status" value="1"/>
</dbReference>
<keyword evidence="2" id="KW-1003">Cell membrane</keyword>
<comment type="caution">
    <text evidence="8">The sequence shown here is derived from an EMBL/GenBank/DDBJ whole genome shotgun (WGS) entry which is preliminary data.</text>
</comment>
<dbReference type="InterPro" id="IPR036259">
    <property type="entry name" value="MFS_trans_sf"/>
</dbReference>
<evidence type="ECO:0000313" key="8">
    <source>
        <dbReference type="EMBL" id="MDR7326490.1"/>
    </source>
</evidence>
<evidence type="ECO:0000256" key="1">
    <source>
        <dbReference type="ARBA" id="ARBA00004651"/>
    </source>
</evidence>
<feature type="transmembrane region" description="Helical" evidence="6">
    <location>
        <begin position="46"/>
        <end position="66"/>
    </location>
</feature>
<keyword evidence="3 6" id="KW-0812">Transmembrane</keyword>
<dbReference type="EMBL" id="JAVDYC010000001">
    <property type="protein sequence ID" value="MDR7326490.1"/>
    <property type="molecule type" value="Genomic_DNA"/>
</dbReference>
<dbReference type="InterPro" id="IPR020846">
    <property type="entry name" value="MFS_dom"/>
</dbReference>
<feature type="transmembrane region" description="Helical" evidence="6">
    <location>
        <begin position="146"/>
        <end position="171"/>
    </location>
</feature>
<dbReference type="AlphaFoldDB" id="A0AAE3ZZB6"/>
<reference evidence="8 9" key="1">
    <citation type="submission" date="2023-07" db="EMBL/GenBank/DDBJ databases">
        <title>Sequencing the genomes of 1000 actinobacteria strains.</title>
        <authorList>
            <person name="Klenk H.-P."/>
        </authorList>
    </citation>
    <scope>NUCLEOTIDE SEQUENCE [LARGE SCALE GENOMIC DNA]</scope>
    <source>
        <strain evidence="8 9">DSM 44711</strain>
    </source>
</reference>
<dbReference type="PANTHER" id="PTHR23513:SF6">
    <property type="entry name" value="MAJOR FACILITATOR SUPERFAMILY ASSOCIATED DOMAIN-CONTAINING PROTEIN"/>
    <property type="match status" value="1"/>
</dbReference>
<feature type="transmembrane region" description="Helical" evidence="6">
    <location>
        <begin position="177"/>
        <end position="197"/>
    </location>
</feature>